<dbReference type="RefSeq" id="WP_343941743.1">
    <property type="nucleotide sequence ID" value="NZ_BAAAHP010000075.1"/>
</dbReference>
<sequence length="335" mass="34310">MRTPRLLAVAAAASLALLSACGTVGSNSAPDQAQEPKPITEVTIGFAQRQMDAPYYAAMEAMAQERARAEGFTLLFQNAGGDPVTQLNQVQAMLAQGVDALVVNAISPETQRVQLEQAAGEVPVLFVDTSIPDVGLTAVQSNNKEIGRLSGLLTAQRFGSGTTIQVAILDGGPNDEIVGPARQEGFLAGLTEGGATPEVVASATATYTQEEAVPATESMLAAHPETDLVLGLNDSMALGALSVLRNQGNSTVLVAAAADGQKEALAEIADGGCTGQYVSTGLNSPSLAAEQVFDIAVGVATGKLDPATVEKTSLTEAAGIGCENVSEYYDPSSIF</sequence>
<gene>
    <name evidence="6" type="ORF">GCM10009559_27580</name>
</gene>
<dbReference type="EMBL" id="BAAAHP010000075">
    <property type="protein sequence ID" value="GAA0935800.1"/>
    <property type="molecule type" value="Genomic_DNA"/>
</dbReference>
<protein>
    <submittedName>
        <fullName evidence="6">Substrate-binding domain-containing protein</fullName>
    </submittedName>
</protein>
<name>A0ABN1Q0Q7_9PSEU</name>
<organism evidence="6 7">
    <name type="scientific">Pseudonocardia zijingensis</name>
    <dbReference type="NCBI Taxonomy" id="153376"/>
    <lineage>
        <taxon>Bacteria</taxon>
        <taxon>Bacillati</taxon>
        <taxon>Actinomycetota</taxon>
        <taxon>Actinomycetes</taxon>
        <taxon>Pseudonocardiales</taxon>
        <taxon>Pseudonocardiaceae</taxon>
        <taxon>Pseudonocardia</taxon>
    </lineage>
</organism>
<evidence type="ECO:0000313" key="6">
    <source>
        <dbReference type="EMBL" id="GAA0935800.1"/>
    </source>
</evidence>
<dbReference type="Pfam" id="PF13407">
    <property type="entry name" value="Peripla_BP_4"/>
    <property type="match status" value="1"/>
</dbReference>
<dbReference type="Gene3D" id="3.40.50.2300">
    <property type="match status" value="2"/>
</dbReference>
<evidence type="ECO:0000256" key="2">
    <source>
        <dbReference type="ARBA" id="ARBA00007639"/>
    </source>
</evidence>
<dbReference type="InterPro" id="IPR025997">
    <property type="entry name" value="SBP_2_dom"/>
</dbReference>
<feature type="domain" description="Periplasmic binding protein" evidence="5">
    <location>
        <begin position="44"/>
        <end position="303"/>
    </location>
</feature>
<dbReference type="PANTHER" id="PTHR46847">
    <property type="entry name" value="D-ALLOSE-BINDING PERIPLASMIC PROTEIN-RELATED"/>
    <property type="match status" value="1"/>
</dbReference>
<proteinExistence type="inferred from homology"/>
<dbReference type="Proteomes" id="UP001499967">
    <property type="component" value="Unassembled WGS sequence"/>
</dbReference>
<accession>A0ABN1Q0Q7</accession>
<dbReference type="PROSITE" id="PS51257">
    <property type="entry name" value="PROKAR_LIPOPROTEIN"/>
    <property type="match status" value="1"/>
</dbReference>
<evidence type="ECO:0000259" key="5">
    <source>
        <dbReference type="Pfam" id="PF13407"/>
    </source>
</evidence>
<dbReference type="InterPro" id="IPR028082">
    <property type="entry name" value="Peripla_BP_I"/>
</dbReference>
<comment type="similarity">
    <text evidence="2">Belongs to the bacterial solute-binding protein 2 family.</text>
</comment>
<evidence type="ECO:0000256" key="3">
    <source>
        <dbReference type="ARBA" id="ARBA00022729"/>
    </source>
</evidence>
<keyword evidence="3 4" id="KW-0732">Signal</keyword>
<evidence type="ECO:0000256" key="4">
    <source>
        <dbReference type="SAM" id="SignalP"/>
    </source>
</evidence>
<feature type="chain" id="PRO_5045823398" evidence="4">
    <location>
        <begin position="34"/>
        <end position="335"/>
    </location>
</feature>
<reference evidence="6 7" key="1">
    <citation type="journal article" date="2019" name="Int. J. Syst. Evol. Microbiol.">
        <title>The Global Catalogue of Microorganisms (GCM) 10K type strain sequencing project: providing services to taxonomists for standard genome sequencing and annotation.</title>
        <authorList>
            <consortium name="The Broad Institute Genomics Platform"/>
            <consortium name="The Broad Institute Genome Sequencing Center for Infectious Disease"/>
            <person name="Wu L."/>
            <person name="Ma J."/>
        </authorList>
    </citation>
    <scope>NUCLEOTIDE SEQUENCE [LARGE SCALE GENOMIC DNA]</scope>
    <source>
        <strain evidence="6 7">JCM 11117</strain>
    </source>
</reference>
<evidence type="ECO:0000313" key="7">
    <source>
        <dbReference type="Proteomes" id="UP001499967"/>
    </source>
</evidence>
<comment type="caution">
    <text evidence="6">The sequence shown here is derived from an EMBL/GenBank/DDBJ whole genome shotgun (WGS) entry which is preliminary data.</text>
</comment>
<keyword evidence="7" id="KW-1185">Reference proteome</keyword>
<feature type="signal peptide" evidence="4">
    <location>
        <begin position="1"/>
        <end position="33"/>
    </location>
</feature>
<dbReference type="PANTHER" id="PTHR46847:SF1">
    <property type="entry name" value="D-ALLOSE-BINDING PERIPLASMIC PROTEIN-RELATED"/>
    <property type="match status" value="1"/>
</dbReference>
<dbReference type="SUPFAM" id="SSF53822">
    <property type="entry name" value="Periplasmic binding protein-like I"/>
    <property type="match status" value="1"/>
</dbReference>
<evidence type="ECO:0000256" key="1">
    <source>
        <dbReference type="ARBA" id="ARBA00004196"/>
    </source>
</evidence>
<comment type="subcellular location">
    <subcellularLocation>
        <location evidence="1">Cell envelope</location>
    </subcellularLocation>
</comment>